<dbReference type="FunFam" id="3.90.76.10:FF:000004">
    <property type="entry name" value="Peptide ABC transporter substrate-binding protein"/>
    <property type="match status" value="1"/>
</dbReference>
<dbReference type="STRING" id="1520.LF65_02833"/>
<dbReference type="EMBL" id="CP010086">
    <property type="protein sequence ID" value="AJG99406.2"/>
    <property type="molecule type" value="Genomic_DNA"/>
</dbReference>
<dbReference type="GO" id="GO:0042597">
    <property type="term" value="C:periplasmic space"/>
    <property type="evidence" value="ECO:0007669"/>
    <property type="project" value="UniProtKB-ARBA"/>
</dbReference>
<protein>
    <submittedName>
        <fullName evidence="2">ABC transporter substrate-binding protein</fullName>
    </submittedName>
</protein>
<evidence type="ECO:0000313" key="3">
    <source>
        <dbReference type="Proteomes" id="UP000031866"/>
    </source>
</evidence>
<gene>
    <name evidence="2" type="ORF">LF65_02833</name>
</gene>
<dbReference type="InterPro" id="IPR030678">
    <property type="entry name" value="Peptide/Ni-bd"/>
</dbReference>
<proteinExistence type="predicted"/>
<dbReference type="CDD" id="cd00995">
    <property type="entry name" value="PBP2_NikA_DppA_OppA_like"/>
    <property type="match status" value="1"/>
</dbReference>
<dbReference type="Gene3D" id="3.40.190.10">
    <property type="entry name" value="Periplasmic binding protein-like II"/>
    <property type="match status" value="1"/>
</dbReference>
<dbReference type="OrthoDB" id="9772924at2"/>
<dbReference type="GO" id="GO:0015833">
    <property type="term" value="P:peptide transport"/>
    <property type="evidence" value="ECO:0007669"/>
    <property type="project" value="TreeGrafter"/>
</dbReference>
<dbReference type="GO" id="GO:1904680">
    <property type="term" value="F:peptide transmembrane transporter activity"/>
    <property type="evidence" value="ECO:0007669"/>
    <property type="project" value="TreeGrafter"/>
</dbReference>
<dbReference type="Proteomes" id="UP000031866">
    <property type="component" value="Chromosome"/>
</dbReference>
<dbReference type="InterPro" id="IPR000914">
    <property type="entry name" value="SBP_5_dom"/>
</dbReference>
<dbReference type="GO" id="GO:0043190">
    <property type="term" value="C:ATP-binding cassette (ABC) transporter complex"/>
    <property type="evidence" value="ECO:0007669"/>
    <property type="project" value="InterPro"/>
</dbReference>
<reference evidence="3" key="1">
    <citation type="submission" date="2014-12" db="EMBL/GenBank/DDBJ databases">
        <title>Genome sequence of Clostridium beijerinckii strain 59B.</title>
        <authorList>
            <person name="Little G.T."/>
            <person name="Minton N.P."/>
        </authorList>
    </citation>
    <scope>NUCLEOTIDE SEQUENCE [LARGE SCALE GENOMIC DNA]</scope>
    <source>
        <strain evidence="3">59B</strain>
    </source>
</reference>
<dbReference type="PANTHER" id="PTHR30290">
    <property type="entry name" value="PERIPLASMIC BINDING COMPONENT OF ABC TRANSPORTER"/>
    <property type="match status" value="1"/>
</dbReference>
<evidence type="ECO:0000313" key="2">
    <source>
        <dbReference type="EMBL" id="AJG99406.2"/>
    </source>
</evidence>
<dbReference type="PANTHER" id="PTHR30290:SF59">
    <property type="entry name" value="OLIGOPEPTIDE ABC TRANSPORTER,SUBSTRATE-BINDING PROTEIN"/>
    <property type="match status" value="1"/>
</dbReference>
<dbReference type="AlphaFoldDB" id="A0A0B5QME8"/>
<name>A0A0B5QME8_CLOBE</name>
<sequence>MGKLSKILIVGITAISVLSGCGKTGSSVKTEASASKSETFTYGIDGDPGNSVNVITTSDRYGLMEIKALYSPLYMYNSDKVEYFLAESMTPSEDKLTYTAKLRKDVKWSDGVKFTADDVVFTYNEMLNEKNAGWAYSQLIFNGKPVKVEKVDDYTVNFILPEVSAPAMELLGDIFIMPKHVYEGETNFENSEKNAKPVGTGPYKLEEYKAGQYVKLVKNDDYFLGAPQIQNVVFKTIPDANTAKLSLQKGEINALIVQSSDLKDLKSDKLTSYTYDEGRIAYMVMNSKSVKLQNEDVRKAIFYALNRKDMINAAFGSDEYAKEAYTFLPNESKYHTDDVEKYDYNQDKAKELLAKAGVSGLKLKLGYVGNNVPYQKEAAIIQQNLKAVGIDVELSGGEDAAITKKMKDPNSDYDMFLGGYIMGIDPDTFNSLFIPGSHNYSHFDDNKLVDLFNAGRVEKDEAKRKEIYNDAQKQIQNDAYFYPILENKRILVMSSNVDGVKDAALVPVYTFEDMSKLHFK</sequence>
<dbReference type="KEGG" id="cbei:LF65_02833"/>
<organism evidence="2 3">
    <name type="scientific">Clostridium beijerinckii</name>
    <name type="common">Clostridium MP</name>
    <dbReference type="NCBI Taxonomy" id="1520"/>
    <lineage>
        <taxon>Bacteria</taxon>
        <taxon>Bacillati</taxon>
        <taxon>Bacillota</taxon>
        <taxon>Clostridia</taxon>
        <taxon>Eubacteriales</taxon>
        <taxon>Clostridiaceae</taxon>
        <taxon>Clostridium</taxon>
    </lineage>
</organism>
<feature type="domain" description="Solute-binding protein family 5" evidence="1">
    <location>
        <begin position="81"/>
        <end position="434"/>
    </location>
</feature>
<evidence type="ECO:0000259" key="1">
    <source>
        <dbReference type="Pfam" id="PF00496"/>
    </source>
</evidence>
<dbReference type="PIRSF" id="PIRSF002741">
    <property type="entry name" value="MppA"/>
    <property type="match status" value="1"/>
</dbReference>
<dbReference type="Gene3D" id="3.90.76.10">
    <property type="entry name" value="Dipeptide-binding Protein, Domain 1"/>
    <property type="match status" value="1"/>
</dbReference>
<dbReference type="InterPro" id="IPR039424">
    <property type="entry name" value="SBP_5"/>
</dbReference>
<accession>A0A0B5QME8</accession>
<dbReference type="Gene3D" id="3.10.105.10">
    <property type="entry name" value="Dipeptide-binding Protein, Domain 3"/>
    <property type="match status" value="1"/>
</dbReference>
<dbReference type="Pfam" id="PF00496">
    <property type="entry name" value="SBP_bac_5"/>
    <property type="match status" value="1"/>
</dbReference>
<dbReference type="SUPFAM" id="SSF53850">
    <property type="entry name" value="Periplasmic binding protein-like II"/>
    <property type="match status" value="1"/>
</dbReference>
<dbReference type="PROSITE" id="PS51257">
    <property type="entry name" value="PROKAR_LIPOPROTEIN"/>
    <property type="match status" value="1"/>
</dbReference>